<dbReference type="EMBL" id="BSPC01000063">
    <property type="protein sequence ID" value="GLS22590.1"/>
    <property type="molecule type" value="Genomic_DNA"/>
</dbReference>
<evidence type="ECO:0000313" key="5">
    <source>
        <dbReference type="EMBL" id="GLS22590.1"/>
    </source>
</evidence>
<dbReference type="PROSITE" id="PS50987">
    <property type="entry name" value="HTH_ARSR_2"/>
    <property type="match status" value="1"/>
</dbReference>
<dbReference type="InterPro" id="IPR036390">
    <property type="entry name" value="WH_DNA-bd_sf"/>
</dbReference>
<dbReference type="PANTHER" id="PTHR33154">
    <property type="entry name" value="TRANSCRIPTIONAL REGULATOR, ARSR FAMILY"/>
    <property type="match status" value="1"/>
</dbReference>
<dbReference type="InterPro" id="IPR051081">
    <property type="entry name" value="HTH_MetalResp_TranReg"/>
</dbReference>
<dbReference type="PRINTS" id="PR00778">
    <property type="entry name" value="HTHARSR"/>
</dbReference>
<organism evidence="5 6">
    <name type="scientific">Labrys miyagiensis</name>
    <dbReference type="NCBI Taxonomy" id="346912"/>
    <lineage>
        <taxon>Bacteria</taxon>
        <taxon>Pseudomonadati</taxon>
        <taxon>Pseudomonadota</taxon>
        <taxon>Alphaproteobacteria</taxon>
        <taxon>Hyphomicrobiales</taxon>
        <taxon>Xanthobacteraceae</taxon>
        <taxon>Labrys</taxon>
    </lineage>
</organism>
<proteinExistence type="predicted"/>
<dbReference type="InterPro" id="IPR036388">
    <property type="entry name" value="WH-like_DNA-bd_sf"/>
</dbReference>
<protein>
    <submittedName>
        <fullName evidence="5">Transcriptional regulator</fullName>
    </submittedName>
</protein>
<dbReference type="Gene3D" id="1.10.10.10">
    <property type="entry name" value="Winged helix-like DNA-binding domain superfamily/Winged helix DNA-binding domain"/>
    <property type="match status" value="1"/>
</dbReference>
<keyword evidence="3" id="KW-0804">Transcription</keyword>
<dbReference type="Pfam" id="PF12840">
    <property type="entry name" value="HTH_20"/>
    <property type="match status" value="1"/>
</dbReference>
<dbReference type="PANTHER" id="PTHR33154:SF33">
    <property type="entry name" value="TRANSCRIPTIONAL REPRESSOR SDPR"/>
    <property type="match status" value="1"/>
</dbReference>
<name>A0ABQ6CS09_9HYPH</name>
<evidence type="ECO:0000259" key="4">
    <source>
        <dbReference type="PROSITE" id="PS50987"/>
    </source>
</evidence>
<evidence type="ECO:0000256" key="2">
    <source>
        <dbReference type="ARBA" id="ARBA00023125"/>
    </source>
</evidence>
<dbReference type="NCBIfam" id="NF033788">
    <property type="entry name" value="HTH_metalloreg"/>
    <property type="match status" value="1"/>
</dbReference>
<evidence type="ECO:0000256" key="1">
    <source>
        <dbReference type="ARBA" id="ARBA00023015"/>
    </source>
</evidence>
<keyword evidence="2" id="KW-0238">DNA-binding</keyword>
<dbReference type="InterPro" id="IPR001845">
    <property type="entry name" value="HTH_ArsR_DNA-bd_dom"/>
</dbReference>
<dbReference type="InterPro" id="IPR011991">
    <property type="entry name" value="ArsR-like_HTH"/>
</dbReference>
<gene>
    <name evidence="5" type="ORF">GCM10007874_56080</name>
</gene>
<dbReference type="RefSeq" id="WP_284315543.1">
    <property type="nucleotide sequence ID" value="NZ_BSPC01000063.1"/>
</dbReference>
<evidence type="ECO:0000313" key="6">
    <source>
        <dbReference type="Proteomes" id="UP001156882"/>
    </source>
</evidence>
<evidence type="ECO:0000256" key="3">
    <source>
        <dbReference type="ARBA" id="ARBA00023163"/>
    </source>
</evidence>
<sequence>MTDPDLFRALADPTRRAVFERLAGREMSVSELKAGFEVSQPAISQHLAVLRQAGLVAERREGRNAHYRAVPQALTPLTDWVDRYRAFWPERIERLKAVLKDMDQ</sequence>
<keyword evidence="6" id="KW-1185">Reference proteome</keyword>
<dbReference type="SUPFAM" id="SSF46785">
    <property type="entry name" value="Winged helix' DNA-binding domain"/>
    <property type="match status" value="1"/>
</dbReference>
<dbReference type="CDD" id="cd00090">
    <property type="entry name" value="HTH_ARSR"/>
    <property type="match status" value="1"/>
</dbReference>
<feature type="domain" description="HTH arsR-type" evidence="4">
    <location>
        <begin position="1"/>
        <end position="89"/>
    </location>
</feature>
<comment type="caution">
    <text evidence="5">The sequence shown here is derived from an EMBL/GenBank/DDBJ whole genome shotgun (WGS) entry which is preliminary data.</text>
</comment>
<keyword evidence="1" id="KW-0805">Transcription regulation</keyword>
<reference evidence="6" key="1">
    <citation type="journal article" date="2019" name="Int. J. Syst. Evol. Microbiol.">
        <title>The Global Catalogue of Microorganisms (GCM) 10K type strain sequencing project: providing services to taxonomists for standard genome sequencing and annotation.</title>
        <authorList>
            <consortium name="The Broad Institute Genomics Platform"/>
            <consortium name="The Broad Institute Genome Sequencing Center for Infectious Disease"/>
            <person name="Wu L."/>
            <person name="Ma J."/>
        </authorList>
    </citation>
    <scope>NUCLEOTIDE SEQUENCE [LARGE SCALE GENOMIC DNA]</scope>
    <source>
        <strain evidence="6">NBRC 101365</strain>
    </source>
</reference>
<dbReference type="Proteomes" id="UP001156882">
    <property type="component" value="Unassembled WGS sequence"/>
</dbReference>
<dbReference type="SMART" id="SM00418">
    <property type="entry name" value="HTH_ARSR"/>
    <property type="match status" value="1"/>
</dbReference>
<accession>A0ABQ6CS09</accession>